<dbReference type="GO" id="GO:0003677">
    <property type="term" value="F:DNA binding"/>
    <property type="evidence" value="ECO:0007669"/>
    <property type="project" value="UniProtKB-KW"/>
</dbReference>
<dbReference type="HOGENOM" id="CLU_011409_12_2_1"/>
<evidence type="ECO:0000256" key="4">
    <source>
        <dbReference type="ARBA" id="ARBA00023125"/>
    </source>
</evidence>
<evidence type="ECO:0000256" key="7">
    <source>
        <dbReference type="SAM" id="MobiDB-lite"/>
    </source>
</evidence>
<keyword evidence="1" id="KW-0479">Metal-binding</keyword>
<accession>M7TB36</accession>
<dbReference type="eggNOG" id="ENOG502T30X">
    <property type="taxonomic scope" value="Eukaryota"/>
</dbReference>
<dbReference type="EMBL" id="KB707151">
    <property type="protein sequence ID" value="EMR63870.1"/>
    <property type="molecule type" value="Genomic_DNA"/>
</dbReference>
<evidence type="ECO:0000256" key="2">
    <source>
        <dbReference type="ARBA" id="ARBA00022833"/>
    </source>
</evidence>
<gene>
    <name evidence="8" type="ORF">UCREL1_9165</name>
</gene>
<evidence type="ECO:0000256" key="1">
    <source>
        <dbReference type="ARBA" id="ARBA00022723"/>
    </source>
</evidence>
<keyword evidence="3" id="KW-0805">Transcription regulation</keyword>
<evidence type="ECO:0000256" key="6">
    <source>
        <dbReference type="ARBA" id="ARBA00023242"/>
    </source>
</evidence>
<sequence length="547" mass="62483">MGGGVAGNLDARPWRRPRQLFHGVGTNGAESRALQFFCEIAGPFLPGVTDPYFWTQLVMQFSSFEPAVRHSVVAISSLYEQSQLRSQSQSEPQSLQQKTNSNKKKKQSPLSHRGGIRLQDNELALRHYNAAIAELKTMENQSLVLLVCILFICIEFLQSNRDSAIRHCKHGIYILRNNASGPAWVREHLVPLFRRLSIFPFWFGTGADDFPSLVFLEDPIPDAFSTLSDARSMMDDIFSRTIRLVRCGDAHRFGSLRYTKVPPSFLREQEKINYRLQKWRVLFANLDAKSTAPPNSASAVAAASTEQYDVGEEYLNSMLRVYLSISSETSLIWANMAFSALESNYDRYLDNFRRLLRLFQMLHTTLPVESRKHRHYPKFIFEMGFMPMTFFVANKCRDLGVRLATLRLMRLFAVPQENLGRVDITWEVARRVIEIEHGLVVDAEGVPLSPPSHPGLPPDERRVRDIRTEYKESIQTGPDGRQVRGRVVNYFLRTPDDAIYVQTEFFPVVRPVNGESPPDSPWKGPRKVWTRELEVRTTSPTSSPPES</sequence>
<evidence type="ECO:0000313" key="8">
    <source>
        <dbReference type="EMBL" id="EMR63870.1"/>
    </source>
</evidence>
<feature type="compositionally biased region" description="Low complexity" evidence="7">
    <location>
        <begin position="85"/>
        <end position="100"/>
    </location>
</feature>
<proteinExistence type="predicted"/>
<keyword evidence="9" id="KW-1185">Reference proteome</keyword>
<dbReference type="KEGG" id="ela:UCREL1_9165"/>
<keyword evidence="4" id="KW-0238">DNA-binding</keyword>
<evidence type="ECO:0000256" key="3">
    <source>
        <dbReference type="ARBA" id="ARBA00023015"/>
    </source>
</evidence>
<dbReference type="PANTHER" id="PTHR36206:SF16">
    <property type="entry name" value="TRANSCRIPTION FACTOR DOMAIN-CONTAINING PROTEIN-RELATED"/>
    <property type="match status" value="1"/>
</dbReference>
<name>M7TB36_EUTLA</name>
<organism evidence="8 9">
    <name type="scientific">Eutypa lata (strain UCR-EL1)</name>
    <name type="common">Grapevine dieback disease fungus</name>
    <name type="synonym">Eutypa armeniacae</name>
    <dbReference type="NCBI Taxonomy" id="1287681"/>
    <lineage>
        <taxon>Eukaryota</taxon>
        <taxon>Fungi</taxon>
        <taxon>Dikarya</taxon>
        <taxon>Ascomycota</taxon>
        <taxon>Pezizomycotina</taxon>
        <taxon>Sordariomycetes</taxon>
        <taxon>Xylariomycetidae</taxon>
        <taxon>Xylariales</taxon>
        <taxon>Diatrypaceae</taxon>
        <taxon>Eutypa</taxon>
    </lineage>
</organism>
<dbReference type="Proteomes" id="UP000012174">
    <property type="component" value="Unassembled WGS sequence"/>
</dbReference>
<protein>
    <submittedName>
        <fullName evidence="8">Putative c6 zinc finger domain protein</fullName>
    </submittedName>
</protein>
<dbReference type="AlphaFoldDB" id="M7TB36"/>
<dbReference type="OrthoDB" id="2593732at2759"/>
<feature type="region of interest" description="Disordered" evidence="7">
    <location>
        <begin position="85"/>
        <end position="113"/>
    </location>
</feature>
<keyword evidence="6" id="KW-0539">Nucleus</keyword>
<dbReference type="InterPro" id="IPR052360">
    <property type="entry name" value="Transcr_Regulatory_Proteins"/>
</dbReference>
<evidence type="ECO:0000256" key="5">
    <source>
        <dbReference type="ARBA" id="ARBA00023163"/>
    </source>
</evidence>
<reference evidence="9" key="1">
    <citation type="journal article" date="2013" name="Genome Announc.">
        <title>Draft genome sequence of the grapevine dieback fungus Eutypa lata UCR-EL1.</title>
        <authorList>
            <person name="Blanco-Ulate B."/>
            <person name="Rolshausen P.E."/>
            <person name="Cantu D."/>
        </authorList>
    </citation>
    <scope>NUCLEOTIDE SEQUENCE [LARGE SCALE GENOMIC DNA]</scope>
    <source>
        <strain evidence="9">UCR-EL1</strain>
    </source>
</reference>
<dbReference type="GO" id="GO:0046872">
    <property type="term" value="F:metal ion binding"/>
    <property type="evidence" value="ECO:0007669"/>
    <property type="project" value="UniProtKB-KW"/>
</dbReference>
<dbReference type="PANTHER" id="PTHR36206">
    <property type="entry name" value="ASPERCRYPTIN BIOSYNTHESIS CLUSTER-SPECIFIC TRANSCRIPTION REGULATOR ATNN-RELATED"/>
    <property type="match status" value="1"/>
</dbReference>
<keyword evidence="5" id="KW-0804">Transcription</keyword>
<feature type="region of interest" description="Disordered" evidence="7">
    <location>
        <begin position="511"/>
        <end position="547"/>
    </location>
</feature>
<dbReference type="OMA" id="SEFHFEM"/>
<keyword evidence="2" id="KW-0862">Zinc</keyword>
<evidence type="ECO:0000313" key="9">
    <source>
        <dbReference type="Proteomes" id="UP000012174"/>
    </source>
</evidence>